<sequence length="258" mass="29635">MKRLPTSRSQRGYDRLARFYQPLEWLVYGDRLQSARTALIAELPRWDRLLVLGDGDGRLLERLVADQIHSLTRRDVRGTGNGMGTGRDEVKQARDWKVTSVDQSTRMLRRQRSRTARLVGTDHIEFIRADAVSFTPQKQAYDVIVTPFFLDCFGEAELDVLLPQWLRGLRPGGTLYHVDFIVPRQAWQRARAQALLWAMHAFFRWQTGLKNRSLVDTESAIERCGLRKAAEHISGSGMLASQIWRCRPMPNGTRPTSM</sequence>
<accession>A0A5C6C584</accession>
<keyword evidence="2" id="KW-0808">Transferase</keyword>
<evidence type="ECO:0000313" key="2">
    <source>
        <dbReference type="EMBL" id="TWU19338.1"/>
    </source>
</evidence>
<dbReference type="EC" id="2.1.1.144" evidence="2"/>
<comment type="caution">
    <text evidence="2">The sequence shown here is derived from an EMBL/GenBank/DDBJ whole genome shotgun (WGS) entry which is preliminary data.</text>
</comment>
<evidence type="ECO:0000313" key="3">
    <source>
        <dbReference type="Proteomes" id="UP000319908"/>
    </source>
</evidence>
<dbReference type="GO" id="GO:0030798">
    <property type="term" value="F:trans-aconitate 2-methyltransferase activity"/>
    <property type="evidence" value="ECO:0007669"/>
    <property type="project" value="UniProtKB-EC"/>
</dbReference>
<dbReference type="CDD" id="cd02440">
    <property type="entry name" value="AdoMet_MTases"/>
    <property type="match status" value="1"/>
</dbReference>
<dbReference type="RefSeq" id="WP_302117940.1">
    <property type="nucleotide sequence ID" value="NZ_SJPU01000001.1"/>
</dbReference>
<dbReference type="EMBL" id="SJPU01000001">
    <property type="protein sequence ID" value="TWU19338.1"/>
    <property type="molecule type" value="Genomic_DNA"/>
</dbReference>
<organism evidence="2 3">
    <name type="scientific">Allorhodopirellula heiligendammensis</name>
    <dbReference type="NCBI Taxonomy" id="2714739"/>
    <lineage>
        <taxon>Bacteria</taxon>
        <taxon>Pseudomonadati</taxon>
        <taxon>Planctomycetota</taxon>
        <taxon>Planctomycetia</taxon>
        <taxon>Pirellulales</taxon>
        <taxon>Pirellulaceae</taxon>
        <taxon>Allorhodopirellula</taxon>
    </lineage>
</organism>
<keyword evidence="3" id="KW-1185">Reference proteome</keyword>
<gene>
    <name evidence="2" type="primary">tam</name>
    <name evidence="2" type="ORF">Poly21_15100</name>
</gene>
<proteinExistence type="predicted"/>
<dbReference type="InterPro" id="IPR041698">
    <property type="entry name" value="Methyltransf_25"/>
</dbReference>
<dbReference type="AlphaFoldDB" id="A0A5C6C584"/>
<feature type="domain" description="Methyltransferase" evidence="1">
    <location>
        <begin position="82"/>
        <end position="173"/>
    </location>
</feature>
<dbReference type="Proteomes" id="UP000319908">
    <property type="component" value="Unassembled WGS sequence"/>
</dbReference>
<evidence type="ECO:0000259" key="1">
    <source>
        <dbReference type="Pfam" id="PF13649"/>
    </source>
</evidence>
<name>A0A5C6C584_9BACT</name>
<dbReference type="SUPFAM" id="SSF53335">
    <property type="entry name" value="S-adenosyl-L-methionine-dependent methyltransferases"/>
    <property type="match status" value="1"/>
</dbReference>
<reference evidence="2 3" key="1">
    <citation type="journal article" date="2020" name="Antonie Van Leeuwenhoek">
        <title>Rhodopirellula heiligendammensis sp. nov., Rhodopirellula pilleata sp. nov., and Rhodopirellula solitaria sp. nov. isolated from natural or artificial marine surfaces in Northern Germany and California, USA, and emended description of the genus Rhodopirellula.</title>
        <authorList>
            <person name="Kallscheuer N."/>
            <person name="Wiegand S."/>
            <person name="Jogler M."/>
            <person name="Boedeker C."/>
            <person name="Peeters S.H."/>
            <person name="Rast P."/>
            <person name="Heuer A."/>
            <person name="Jetten M.S.M."/>
            <person name="Rohde M."/>
            <person name="Jogler C."/>
        </authorList>
    </citation>
    <scope>NUCLEOTIDE SEQUENCE [LARGE SCALE GENOMIC DNA]</scope>
    <source>
        <strain evidence="2 3">Poly21</strain>
    </source>
</reference>
<protein>
    <submittedName>
        <fullName evidence="2">Trans-aconitate 2-methyltransferase</fullName>
        <ecNumber evidence="2">2.1.1.144</ecNumber>
    </submittedName>
</protein>
<dbReference type="Gene3D" id="3.40.50.150">
    <property type="entry name" value="Vaccinia Virus protein VP39"/>
    <property type="match status" value="1"/>
</dbReference>
<dbReference type="GO" id="GO:0032259">
    <property type="term" value="P:methylation"/>
    <property type="evidence" value="ECO:0007669"/>
    <property type="project" value="UniProtKB-KW"/>
</dbReference>
<keyword evidence="2" id="KW-0489">Methyltransferase</keyword>
<dbReference type="Pfam" id="PF13649">
    <property type="entry name" value="Methyltransf_25"/>
    <property type="match status" value="1"/>
</dbReference>
<dbReference type="InterPro" id="IPR029063">
    <property type="entry name" value="SAM-dependent_MTases_sf"/>
</dbReference>